<dbReference type="PANTHER" id="PTHR10050:SF50">
    <property type="entry name" value="DOLICHYL-PHOSPHATE-MANNOSE--PROTEIN MANNOSYLTRANSFERASE 1-RELATED"/>
    <property type="match status" value="1"/>
</dbReference>
<evidence type="ECO:0000256" key="11">
    <source>
        <dbReference type="ARBA" id="ARBA00023136"/>
    </source>
</evidence>
<dbReference type="EC" id="2.4.1.109" evidence="4 15"/>
<evidence type="ECO:0000256" key="7">
    <source>
        <dbReference type="ARBA" id="ARBA00022692"/>
    </source>
</evidence>
<evidence type="ECO:0000256" key="4">
    <source>
        <dbReference type="ARBA" id="ARBA00012839"/>
    </source>
</evidence>
<feature type="transmembrane region" description="Helical" evidence="15">
    <location>
        <begin position="650"/>
        <end position="668"/>
    </location>
</feature>
<dbReference type="Gene3D" id="2.80.10.50">
    <property type="match status" value="1"/>
</dbReference>
<comment type="similarity">
    <text evidence="3 15">Belongs to the glycosyltransferase 39 family.</text>
</comment>
<dbReference type="Proteomes" id="UP001479436">
    <property type="component" value="Unassembled WGS sequence"/>
</dbReference>
<evidence type="ECO:0000256" key="13">
    <source>
        <dbReference type="ARBA" id="ARBA00045085"/>
    </source>
</evidence>
<dbReference type="Pfam" id="PF02366">
    <property type="entry name" value="PMT"/>
    <property type="match status" value="1"/>
</dbReference>
<evidence type="ECO:0000256" key="15">
    <source>
        <dbReference type="RuleBase" id="RU367007"/>
    </source>
</evidence>
<dbReference type="SUPFAM" id="SSF82109">
    <property type="entry name" value="MIR domain"/>
    <property type="match status" value="1"/>
</dbReference>
<keyword evidence="11 15" id="KW-0472">Membrane</keyword>
<dbReference type="InterPro" id="IPR016093">
    <property type="entry name" value="MIR_motif"/>
</dbReference>
<evidence type="ECO:0000256" key="8">
    <source>
        <dbReference type="ARBA" id="ARBA00022737"/>
    </source>
</evidence>
<evidence type="ECO:0000313" key="17">
    <source>
        <dbReference type="EMBL" id="KAK9767013.1"/>
    </source>
</evidence>
<dbReference type="InterPro" id="IPR032421">
    <property type="entry name" value="PMT_4TMC"/>
</dbReference>
<feature type="transmembrane region" description="Helical" evidence="15">
    <location>
        <begin position="582"/>
        <end position="604"/>
    </location>
</feature>
<feature type="transmembrane region" description="Helical" evidence="15">
    <location>
        <begin position="616"/>
        <end position="638"/>
    </location>
</feature>
<evidence type="ECO:0000313" key="18">
    <source>
        <dbReference type="Proteomes" id="UP001479436"/>
    </source>
</evidence>
<keyword evidence="5 15" id="KW-0328">Glycosyltransferase</keyword>
<dbReference type="InterPro" id="IPR003342">
    <property type="entry name" value="ArnT-like_N"/>
</dbReference>
<accession>A0ABR2WZS8</accession>
<evidence type="ECO:0000256" key="5">
    <source>
        <dbReference type="ARBA" id="ARBA00022676"/>
    </source>
</evidence>
<comment type="pathway">
    <text evidence="2 15">Protein modification; protein glycosylation.</text>
</comment>
<evidence type="ECO:0000256" key="3">
    <source>
        <dbReference type="ARBA" id="ARBA00007222"/>
    </source>
</evidence>
<dbReference type="Pfam" id="PF16192">
    <property type="entry name" value="PMT_4TMC"/>
    <property type="match status" value="1"/>
</dbReference>
<dbReference type="SMART" id="SM00472">
    <property type="entry name" value="MIR"/>
    <property type="match status" value="3"/>
</dbReference>
<comment type="catalytic activity">
    <reaction evidence="14 15">
        <text>a di-trans,poly-cis-dolichyl beta-D-mannosyl phosphate + L-seryl-[protein] = 3-O-(alpha-D-mannosyl)-L-seryl-[protein] + a di-trans,poly-cis-dolichyl phosphate + H(+)</text>
        <dbReference type="Rhea" id="RHEA:17377"/>
        <dbReference type="Rhea" id="RHEA-COMP:9863"/>
        <dbReference type="Rhea" id="RHEA-COMP:13546"/>
        <dbReference type="Rhea" id="RHEA-COMP:19498"/>
        <dbReference type="Rhea" id="RHEA-COMP:19501"/>
        <dbReference type="ChEBI" id="CHEBI:15378"/>
        <dbReference type="ChEBI" id="CHEBI:29999"/>
        <dbReference type="ChEBI" id="CHEBI:57683"/>
        <dbReference type="ChEBI" id="CHEBI:58211"/>
        <dbReference type="ChEBI" id="CHEBI:137321"/>
        <dbReference type="EC" id="2.4.1.109"/>
    </reaction>
</comment>
<evidence type="ECO:0000259" key="16">
    <source>
        <dbReference type="PROSITE" id="PS50919"/>
    </source>
</evidence>
<comment type="function">
    <text evidence="15">Transfers mannose from Dol-P-mannose to Ser or Thr residues on proteins.</text>
</comment>
<comment type="caution">
    <text evidence="17">The sequence shown here is derived from an EMBL/GenBank/DDBJ whole genome shotgun (WGS) entry which is preliminary data.</text>
</comment>
<comment type="subcellular location">
    <subcellularLocation>
        <location evidence="1 15">Endoplasmic reticulum membrane</location>
        <topology evidence="1 15">Multi-pass membrane protein</topology>
    </subcellularLocation>
</comment>
<keyword evidence="7 15" id="KW-0812">Transmembrane</keyword>
<dbReference type="CDD" id="cd23283">
    <property type="entry name" value="beta-trefoil_MIR_PMT1-like"/>
    <property type="match status" value="1"/>
</dbReference>
<feature type="transmembrane region" description="Helical" evidence="15">
    <location>
        <begin position="680"/>
        <end position="700"/>
    </location>
</feature>
<feature type="transmembrane region" description="Helical" evidence="15">
    <location>
        <begin position="214"/>
        <end position="247"/>
    </location>
</feature>
<organism evidence="17 18">
    <name type="scientific">Basidiobolus ranarum</name>
    <dbReference type="NCBI Taxonomy" id="34480"/>
    <lineage>
        <taxon>Eukaryota</taxon>
        <taxon>Fungi</taxon>
        <taxon>Fungi incertae sedis</taxon>
        <taxon>Zoopagomycota</taxon>
        <taxon>Entomophthoromycotina</taxon>
        <taxon>Basidiobolomycetes</taxon>
        <taxon>Basidiobolales</taxon>
        <taxon>Basidiobolaceae</taxon>
        <taxon>Basidiobolus</taxon>
    </lineage>
</organism>
<dbReference type="Pfam" id="PF02815">
    <property type="entry name" value="MIR"/>
    <property type="match status" value="1"/>
</dbReference>
<dbReference type="InterPro" id="IPR036300">
    <property type="entry name" value="MIR_dom_sf"/>
</dbReference>
<gene>
    <name evidence="17" type="ORF">K7432_003488</name>
</gene>
<keyword evidence="9 15" id="KW-0256">Endoplasmic reticulum</keyword>
<keyword evidence="6 15" id="KW-0808">Transferase</keyword>
<proteinExistence type="inferred from homology"/>
<feature type="transmembrane region" description="Helical" evidence="15">
    <location>
        <begin position="45"/>
        <end position="62"/>
    </location>
</feature>
<dbReference type="PANTHER" id="PTHR10050">
    <property type="entry name" value="DOLICHYL-PHOSPHATE-MANNOSE--PROTEIN MANNOSYLTRANSFERASE"/>
    <property type="match status" value="1"/>
</dbReference>
<protein>
    <recommendedName>
        <fullName evidence="4 15">Dolichyl-phosphate-mannose--protein mannosyltransferase</fullName>
        <ecNumber evidence="4 15">2.4.1.109</ecNumber>
    </recommendedName>
</protein>
<comment type="catalytic activity">
    <reaction evidence="13 15">
        <text>a di-trans,poly-cis-dolichyl beta-D-mannosyl phosphate + L-threonyl-[protein] = 3-O-(alpha-D-mannosyl)-L-threonyl-[protein] + a di-trans,poly-cis-dolichyl phosphate + H(+)</text>
        <dbReference type="Rhea" id="RHEA:53396"/>
        <dbReference type="Rhea" id="RHEA-COMP:11060"/>
        <dbReference type="Rhea" id="RHEA-COMP:13547"/>
        <dbReference type="Rhea" id="RHEA-COMP:19498"/>
        <dbReference type="Rhea" id="RHEA-COMP:19501"/>
        <dbReference type="ChEBI" id="CHEBI:15378"/>
        <dbReference type="ChEBI" id="CHEBI:30013"/>
        <dbReference type="ChEBI" id="CHEBI:57683"/>
        <dbReference type="ChEBI" id="CHEBI:58211"/>
        <dbReference type="ChEBI" id="CHEBI:137323"/>
        <dbReference type="EC" id="2.4.1.109"/>
    </reaction>
</comment>
<keyword evidence="8" id="KW-0677">Repeat</keyword>
<evidence type="ECO:0000256" key="6">
    <source>
        <dbReference type="ARBA" id="ARBA00022679"/>
    </source>
</evidence>
<evidence type="ECO:0000256" key="1">
    <source>
        <dbReference type="ARBA" id="ARBA00004477"/>
    </source>
</evidence>
<evidence type="ECO:0000256" key="14">
    <source>
        <dbReference type="ARBA" id="ARBA00045102"/>
    </source>
</evidence>
<keyword evidence="18" id="KW-1185">Reference proteome</keyword>
<feature type="domain" description="MIR" evidence="16">
    <location>
        <begin position="453"/>
        <end position="508"/>
    </location>
</feature>
<evidence type="ECO:0000256" key="2">
    <source>
        <dbReference type="ARBA" id="ARBA00004922"/>
    </source>
</evidence>
<evidence type="ECO:0000256" key="10">
    <source>
        <dbReference type="ARBA" id="ARBA00022989"/>
    </source>
</evidence>
<dbReference type="InterPro" id="IPR027005">
    <property type="entry name" value="PMT-like"/>
</dbReference>
<feature type="transmembrane region" description="Helical" evidence="15">
    <location>
        <begin position="182"/>
        <end position="202"/>
    </location>
</feature>
<feature type="domain" description="MIR" evidence="16">
    <location>
        <begin position="321"/>
        <end position="375"/>
    </location>
</feature>
<dbReference type="PROSITE" id="PS50919">
    <property type="entry name" value="MIR"/>
    <property type="match status" value="3"/>
</dbReference>
<feature type="transmembrane region" description="Helical" evidence="15">
    <location>
        <begin position="135"/>
        <end position="152"/>
    </location>
</feature>
<reference evidence="17 18" key="1">
    <citation type="submission" date="2023-04" db="EMBL/GenBank/DDBJ databases">
        <title>Genome of Basidiobolus ranarum AG-B5.</title>
        <authorList>
            <person name="Stajich J.E."/>
            <person name="Carter-House D."/>
            <person name="Gryganskyi A."/>
        </authorList>
    </citation>
    <scope>NUCLEOTIDE SEQUENCE [LARGE SCALE GENOMIC DNA]</scope>
    <source>
        <strain evidence="17 18">AG-B5</strain>
    </source>
</reference>
<keyword evidence="10 15" id="KW-1133">Transmembrane helix</keyword>
<name>A0ABR2WZS8_9FUNG</name>
<sequence>MYVRNRKQFQDPLLDSSNDYWEDDNDKADKKPISRKRLHISNRQWYIIAGLTVFAAFVRFYRLNHPDSVVFDEVHFGGFASKYIHGRFFMDVHPPLAKMLLAAAGWFGGFDGNFDFSDIGKDYVEPKVPYVAMRLLPAIMGWLLVPISYLTVKLSGHSTPAATLSAILVTFDNALVTQSRLILLDSPLLFFTALTALAWVQFHNQSENPFSSSWWFWLTATGLFLGLSASVKWVGLFVIALIGLSTVKQLWEYAVDPSVPPRVFVRHFVARSISLIAVPVAVYLVMFQIHFFCLRNSGDGNGFMSPEFQSTLSGGQIGDTPADIAYGSKIYIRHLNTNGGYLHSHDLFYPSGSHQQQITLYPHRDENNWWVITKIVDTEVPYNQTELEWVKNGDTVRLLHPSTGKRLHSHDVRAPITEAEHHNEVSGYEWGDVNDNWRVEIIEHDDRVPESADRLMAIYSRFRLVHIGQNCHLFSHDVKLPKWASSQQEVTCMKSAKVEKTLWLIDTNQDERLPEDAPRVNYRKPGFFKKFWELQKRMWSINNGLTDSHPFDSRPSAWPLINRGISFWSKDSSQIYLLGNPIIWWSAGGAIAFYIVVNMLLILRQKRGYDDSAYDYFNLYFASGGFFFLGWLLHYIPFFLMGRQLFLHHYLPAIYFGILLLGVTFDLFTSRMNTKLRWIVLLVSSIVVIYVFLSFSPLVYGTPWTKQQCLQHRWRARWDFDCDRMANDSPSSPLITLGESIDPKPSITSELDAPVSILPVNETEPKVFNSEELDGLVNETEPKVFNSEELDGLANEAQVKLSKTEELDALVSILPVNEAETQESNTEVDDPNAILSILPVDNIQPHN</sequence>
<evidence type="ECO:0000256" key="12">
    <source>
        <dbReference type="ARBA" id="ARBA00023180"/>
    </source>
</evidence>
<feature type="domain" description="MIR" evidence="16">
    <location>
        <begin position="387"/>
        <end position="442"/>
    </location>
</feature>
<dbReference type="EMBL" id="JASJQH010000107">
    <property type="protein sequence ID" value="KAK9767013.1"/>
    <property type="molecule type" value="Genomic_DNA"/>
</dbReference>
<feature type="transmembrane region" description="Helical" evidence="15">
    <location>
        <begin position="268"/>
        <end position="287"/>
    </location>
</feature>
<keyword evidence="12" id="KW-0325">Glycoprotein</keyword>
<evidence type="ECO:0000256" key="9">
    <source>
        <dbReference type="ARBA" id="ARBA00022824"/>
    </source>
</evidence>